<evidence type="ECO:0000256" key="1">
    <source>
        <dbReference type="SAM" id="Phobius"/>
    </source>
</evidence>
<name>A1ZK81_MICM2</name>
<keyword evidence="1" id="KW-0472">Membrane</keyword>
<proteinExistence type="predicted"/>
<dbReference type="InterPro" id="IPR025565">
    <property type="entry name" value="DUF4328"/>
</dbReference>
<evidence type="ECO:0000313" key="3">
    <source>
        <dbReference type="EMBL" id="EAY29107.1"/>
    </source>
</evidence>
<dbReference type="OrthoDB" id="4174975at2"/>
<feature type="transmembrane region" description="Helical" evidence="1">
    <location>
        <begin position="62"/>
        <end position="82"/>
    </location>
</feature>
<dbReference type="AlphaFoldDB" id="A1ZK81"/>
<comment type="caution">
    <text evidence="3">The sequence shown here is derived from an EMBL/GenBank/DDBJ whole genome shotgun (WGS) entry which is preliminary data.</text>
</comment>
<evidence type="ECO:0000259" key="2">
    <source>
        <dbReference type="Pfam" id="PF14219"/>
    </source>
</evidence>
<accession>A1ZK81</accession>
<feature type="transmembrane region" description="Helical" evidence="1">
    <location>
        <begin position="147"/>
        <end position="166"/>
    </location>
</feature>
<feature type="transmembrane region" description="Helical" evidence="1">
    <location>
        <begin position="12"/>
        <end position="34"/>
    </location>
</feature>
<sequence length="238" mass="27076">MNNLKPNDQRAKTAITLIWVVMVVEVIALISSYLQYDLIQSAVAGASVTIEEANANDARERLVAIVYLIVLTISGITFIQWFRRAYYNLHQRVDHLNHSEGWAAGAWFVPFLNLFRPFQIMKELYEETAELLATHEFKDKGQLSTSVLGVWWAAWILKSVLGQVSFRLAMNAKEIAEIQVVTIMSIAQHVLGIIAAFLVVQVIREYARVEPALMEFSYEDQINNIGTDRSDEGMHENF</sequence>
<feature type="transmembrane region" description="Helical" evidence="1">
    <location>
        <begin position="178"/>
        <end position="200"/>
    </location>
</feature>
<keyword evidence="4" id="KW-1185">Reference proteome</keyword>
<reference evidence="3 4" key="1">
    <citation type="submission" date="2007-01" db="EMBL/GenBank/DDBJ databases">
        <authorList>
            <person name="Haygood M."/>
            <person name="Podell S."/>
            <person name="Anderson C."/>
            <person name="Hopkinson B."/>
            <person name="Roe K."/>
            <person name="Barbeau K."/>
            <person name="Gaasterland T."/>
            <person name="Ferriera S."/>
            <person name="Johnson J."/>
            <person name="Kravitz S."/>
            <person name="Beeson K."/>
            <person name="Sutton G."/>
            <person name="Rogers Y.-H."/>
            <person name="Friedman R."/>
            <person name="Frazier M."/>
            <person name="Venter J.C."/>
        </authorList>
    </citation>
    <scope>NUCLEOTIDE SEQUENCE [LARGE SCALE GENOMIC DNA]</scope>
    <source>
        <strain evidence="3 4">ATCC 23134</strain>
    </source>
</reference>
<dbReference type="Proteomes" id="UP000004095">
    <property type="component" value="Unassembled WGS sequence"/>
</dbReference>
<gene>
    <name evidence="3" type="ORF">M23134_02298</name>
</gene>
<dbReference type="RefSeq" id="WP_002696685.1">
    <property type="nucleotide sequence ID" value="NZ_AAWS01000012.1"/>
</dbReference>
<organism evidence="3 4">
    <name type="scientific">Microscilla marina ATCC 23134</name>
    <dbReference type="NCBI Taxonomy" id="313606"/>
    <lineage>
        <taxon>Bacteria</taxon>
        <taxon>Pseudomonadati</taxon>
        <taxon>Bacteroidota</taxon>
        <taxon>Cytophagia</taxon>
        <taxon>Cytophagales</taxon>
        <taxon>Microscillaceae</taxon>
        <taxon>Microscilla</taxon>
    </lineage>
</organism>
<dbReference type="Pfam" id="PF14219">
    <property type="entry name" value="DUF4328"/>
    <property type="match status" value="1"/>
</dbReference>
<dbReference type="eggNOG" id="ENOG5031S6U">
    <property type="taxonomic scope" value="Bacteria"/>
</dbReference>
<dbReference type="EMBL" id="AAWS01000012">
    <property type="protein sequence ID" value="EAY29107.1"/>
    <property type="molecule type" value="Genomic_DNA"/>
</dbReference>
<keyword evidence="1" id="KW-0812">Transmembrane</keyword>
<evidence type="ECO:0000313" key="4">
    <source>
        <dbReference type="Proteomes" id="UP000004095"/>
    </source>
</evidence>
<protein>
    <recommendedName>
        <fullName evidence="2">DUF4328 domain-containing protein</fullName>
    </recommendedName>
</protein>
<feature type="domain" description="DUF4328" evidence="2">
    <location>
        <begin position="47"/>
        <end position="207"/>
    </location>
</feature>
<keyword evidence="1" id="KW-1133">Transmembrane helix</keyword>